<name>A0A0F6ACL4_9GAMM</name>
<dbReference type="Gene3D" id="3.90.550.10">
    <property type="entry name" value="Spore Coat Polysaccharide Biosynthesis Protein SpsA, Chain A"/>
    <property type="match status" value="1"/>
</dbReference>
<dbReference type="AlphaFoldDB" id="A0A0F6ACL4"/>
<sequence>MQKLIVGIVSHGHYDYISNNTELTEIAKLDYVDVVVKDNIGDDRLRDYCDAHNFDYIISSSPLGFGDNNNSIFDYATDQLHAKGDDWFIIFNPDVEITLQDFKLLANELNKGQNQFYAPNLFKDTQYTVPENSIRYFATYKDLFNPFLLKPINRPYKKDELQDQQAVDWASGAFLCIQFSAFEDVGGFDSKYFMYYEDVDLCFRLKQQNQPLKFLKGVKAVHKGEYKNRSVFSKHFRWYLSSLFKFLETQRAS</sequence>
<dbReference type="EMBL" id="AUXW01000139">
    <property type="protein sequence ID" value="KKE83957.1"/>
    <property type="molecule type" value="Genomic_DNA"/>
</dbReference>
<reference evidence="1 2" key="1">
    <citation type="journal article" date="2015" name="BMC Genomics">
        <title>Genome mining reveals unlocked bioactive potential of marine Gram-negative bacteria.</title>
        <authorList>
            <person name="Machado H."/>
            <person name="Sonnenschein E.C."/>
            <person name="Melchiorsen J."/>
            <person name="Gram L."/>
        </authorList>
    </citation>
    <scope>NUCLEOTIDE SEQUENCE [LARGE SCALE GENOMIC DNA]</scope>
    <source>
        <strain evidence="1 2">S4054</strain>
    </source>
</reference>
<accession>A0A0F6ACL4</accession>
<dbReference type="PATRIC" id="fig|1129367.4.peg.2013"/>
<dbReference type="Proteomes" id="UP000033434">
    <property type="component" value="Unassembled WGS sequence"/>
</dbReference>
<evidence type="ECO:0008006" key="3">
    <source>
        <dbReference type="Google" id="ProtNLM"/>
    </source>
</evidence>
<dbReference type="PANTHER" id="PTHR43179:SF10">
    <property type="entry name" value="GLYCOSYL TRANSFERASE"/>
    <property type="match status" value="1"/>
</dbReference>
<evidence type="ECO:0000313" key="1">
    <source>
        <dbReference type="EMBL" id="KKE83957.1"/>
    </source>
</evidence>
<dbReference type="PANTHER" id="PTHR43179">
    <property type="entry name" value="RHAMNOSYLTRANSFERASE WBBL"/>
    <property type="match status" value="1"/>
</dbReference>
<dbReference type="SUPFAM" id="SSF53448">
    <property type="entry name" value="Nucleotide-diphospho-sugar transferases"/>
    <property type="match status" value="1"/>
</dbReference>
<dbReference type="RefSeq" id="WP_046355691.1">
    <property type="nucleotide sequence ID" value="NZ_AUXW01000139.1"/>
</dbReference>
<evidence type="ECO:0000313" key="2">
    <source>
        <dbReference type="Proteomes" id="UP000033434"/>
    </source>
</evidence>
<comment type="caution">
    <text evidence="1">The sequence shown here is derived from an EMBL/GenBank/DDBJ whole genome shotgun (WGS) entry which is preliminary data.</text>
</comment>
<dbReference type="InterPro" id="IPR029044">
    <property type="entry name" value="Nucleotide-diphossugar_trans"/>
</dbReference>
<proteinExistence type="predicted"/>
<gene>
    <name evidence="1" type="ORF">N479_11130</name>
</gene>
<protein>
    <recommendedName>
        <fullName evidence="3">Glycosyltransferase 2-like domain-containing protein</fullName>
    </recommendedName>
</protein>
<organism evidence="1 2">
    <name type="scientific">Pseudoalteromonas luteoviolacea S4054</name>
    <dbReference type="NCBI Taxonomy" id="1129367"/>
    <lineage>
        <taxon>Bacteria</taxon>
        <taxon>Pseudomonadati</taxon>
        <taxon>Pseudomonadota</taxon>
        <taxon>Gammaproteobacteria</taxon>
        <taxon>Alteromonadales</taxon>
        <taxon>Pseudoalteromonadaceae</taxon>
        <taxon>Pseudoalteromonas</taxon>
    </lineage>
</organism>